<keyword evidence="3" id="KW-1185">Reference proteome</keyword>
<keyword evidence="1" id="KW-0812">Transmembrane</keyword>
<sequence length="51" mass="5471">MSLTLQYIIIVVIFIIAVVSVIRKFIPSKSKPQGGCGKGCGCELDKSSKTI</sequence>
<evidence type="ECO:0000313" key="3">
    <source>
        <dbReference type="Proteomes" id="UP000651271"/>
    </source>
</evidence>
<evidence type="ECO:0000313" key="2">
    <source>
        <dbReference type="EMBL" id="MBD1428010.1"/>
    </source>
</evidence>
<comment type="caution">
    <text evidence="2">The sequence shown here is derived from an EMBL/GenBank/DDBJ whole genome shotgun (WGS) entry which is preliminary data.</text>
</comment>
<dbReference type="Pfam" id="PF12669">
    <property type="entry name" value="FeoB_associated"/>
    <property type="match status" value="1"/>
</dbReference>
<dbReference type="EMBL" id="JACOIJ010000001">
    <property type="protein sequence ID" value="MBD1428010.1"/>
    <property type="molecule type" value="Genomic_DNA"/>
</dbReference>
<organism evidence="2 3">
    <name type="scientific">Sphingobacterium litopenaei</name>
    <dbReference type="NCBI Taxonomy" id="2763500"/>
    <lineage>
        <taxon>Bacteria</taxon>
        <taxon>Pseudomonadati</taxon>
        <taxon>Bacteroidota</taxon>
        <taxon>Sphingobacteriia</taxon>
        <taxon>Sphingobacteriales</taxon>
        <taxon>Sphingobacteriaceae</taxon>
        <taxon>Sphingobacterium</taxon>
    </lineage>
</organism>
<name>A0ABR7Y9N5_9SPHI</name>
<proteinExistence type="predicted"/>
<evidence type="ECO:0000256" key="1">
    <source>
        <dbReference type="SAM" id="Phobius"/>
    </source>
</evidence>
<keyword evidence="1" id="KW-0472">Membrane</keyword>
<protein>
    <submittedName>
        <fullName evidence="2">FeoB-associated Cys-rich membrane protein</fullName>
    </submittedName>
</protein>
<reference evidence="2 3" key="1">
    <citation type="submission" date="2020-08" db="EMBL/GenBank/DDBJ databases">
        <title>Sphingobacterium sp. DN04309 isolated from aquaculture water.</title>
        <authorList>
            <person name="Zhang M."/>
        </authorList>
    </citation>
    <scope>NUCLEOTIDE SEQUENCE [LARGE SCALE GENOMIC DNA]</scope>
    <source>
        <strain evidence="2 3">DN04309</strain>
    </source>
</reference>
<feature type="transmembrane region" description="Helical" evidence="1">
    <location>
        <begin position="6"/>
        <end position="26"/>
    </location>
</feature>
<gene>
    <name evidence="2" type="ORF">H8B04_00255</name>
</gene>
<accession>A0ABR7Y9N5</accession>
<dbReference type="Proteomes" id="UP000651271">
    <property type="component" value="Unassembled WGS sequence"/>
</dbReference>
<dbReference type="RefSeq" id="WP_165289859.1">
    <property type="nucleotide sequence ID" value="NZ_JACOIJ010000001.1"/>
</dbReference>
<keyword evidence="1" id="KW-1133">Transmembrane helix</keyword>